<comment type="similarity">
    <text evidence="3">Belongs to the GRAS family.</text>
</comment>
<feature type="compositionally biased region" description="Basic and acidic residues" evidence="4">
    <location>
        <begin position="39"/>
        <end position="48"/>
    </location>
</feature>
<accession>A0ABR2MND8</accession>
<evidence type="ECO:0000256" key="3">
    <source>
        <dbReference type="PROSITE-ProRule" id="PRU01191"/>
    </source>
</evidence>
<evidence type="ECO:0000256" key="1">
    <source>
        <dbReference type="ARBA" id="ARBA00023015"/>
    </source>
</evidence>
<reference evidence="5 6" key="1">
    <citation type="journal article" date="2022" name="Nat. Plants">
        <title>Genomes of leafy and leafless Platanthera orchids illuminate the evolution of mycoheterotrophy.</title>
        <authorList>
            <person name="Li M.H."/>
            <person name="Liu K.W."/>
            <person name="Li Z."/>
            <person name="Lu H.C."/>
            <person name="Ye Q.L."/>
            <person name="Zhang D."/>
            <person name="Wang J.Y."/>
            <person name="Li Y.F."/>
            <person name="Zhong Z.M."/>
            <person name="Liu X."/>
            <person name="Yu X."/>
            <person name="Liu D.K."/>
            <person name="Tu X.D."/>
            <person name="Liu B."/>
            <person name="Hao Y."/>
            <person name="Liao X.Y."/>
            <person name="Jiang Y.T."/>
            <person name="Sun W.H."/>
            <person name="Chen J."/>
            <person name="Chen Y.Q."/>
            <person name="Ai Y."/>
            <person name="Zhai J.W."/>
            <person name="Wu S.S."/>
            <person name="Zhou Z."/>
            <person name="Hsiao Y.Y."/>
            <person name="Wu W.L."/>
            <person name="Chen Y.Y."/>
            <person name="Lin Y.F."/>
            <person name="Hsu J.L."/>
            <person name="Li C.Y."/>
            <person name="Wang Z.W."/>
            <person name="Zhao X."/>
            <person name="Zhong W.Y."/>
            <person name="Ma X.K."/>
            <person name="Ma L."/>
            <person name="Huang J."/>
            <person name="Chen G.Z."/>
            <person name="Huang M.Z."/>
            <person name="Huang L."/>
            <person name="Peng D.H."/>
            <person name="Luo Y.B."/>
            <person name="Zou S.Q."/>
            <person name="Chen S.P."/>
            <person name="Lan S."/>
            <person name="Tsai W.C."/>
            <person name="Van de Peer Y."/>
            <person name="Liu Z.J."/>
        </authorList>
    </citation>
    <scope>NUCLEOTIDE SEQUENCE [LARGE SCALE GENOMIC DNA]</scope>
    <source>
        <strain evidence="5">Lor288</strain>
    </source>
</reference>
<proteinExistence type="inferred from homology"/>
<organism evidence="5 6">
    <name type="scientific">Platanthera guangdongensis</name>
    <dbReference type="NCBI Taxonomy" id="2320717"/>
    <lineage>
        <taxon>Eukaryota</taxon>
        <taxon>Viridiplantae</taxon>
        <taxon>Streptophyta</taxon>
        <taxon>Embryophyta</taxon>
        <taxon>Tracheophyta</taxon>
        <taxon>Spermatophyta</taxon>
        <taxon>Magnoliopsida</taxon>
        <taxon>Liliopsida</taxon>
        <taxon>Asparagales</taxon>
        <taxon>Orchidaceae</taxon>
        <taxon>Orchidoideae</taxon>
        <taxon>Orchideae</taxon>
        <taxon>Orchidinae</taxon>
        <taxon>Platanthera</taxon>
    </lineage>
</organism>
<keyword evidence="2" id="KW-0804">Transcription</keyword>
<gene>
    <name evidence="5" type="primary">SCL6</name>
    <name evidence="5" type="ORF">KSP40_PGU022840</name>
</gene>
<name>A0ABR2MND8_9ASPA</name>
<dbReference type="InterPro" id="IPR005202">
    <property type="entry name" value="TF_GRAS"/>
</dbReference>
<feature type="compositionally biased region" description="Low complexity" evidence="4">
    <location>
        <begin position="57"/>
        <end position="66"/>
    </location>
</feature>
<protein>
    <submittedName>
        <fullName evidence="5">Scarecrow-like protein 6</fullName>
    </submittedName>
</protein>
<feature type="region of interest" description="Disordered" evidence="4">
    <location>
        <begin position="33"/>
        <end position="69"/>
    </location>
</feature>
<feature type="region of interest" description="SAW" evidence="3">
    <location>
        <begin position="667"/>
        <end position="738"/>
    </location>
</feature>
<comment type="caution">
    <text evidence="3">Lacks conserved residue(s) required for the propagation of feature annotation.</text>
</comment>
<dbReference type="Proteomes" id="UP001412067">
    <property type="component" value="Unassembled WGS sequence"/>
</dbReference>
<feature type="region of interest" description="Leucine repeat II (LRII)" evidence="3">
    <location>
        <begin position="537"/>
        <end position="569"/>
    </location>
</feature>
<dbReference type="EMBL" id="JBBWWR010000006">
    <property type="protein sequence ID" value="KAK8965566.1"/>
    <property type="molecule type" value="Genomic_DNA"/>
</dbReference>
<dbReference type="PROSITE" id="PS50985">
    <property type="entry name" value="GRAS"/>
    <property type="match status" value="1"/>
</dbReference>
<sequence length="779" mass="84934">MRGLPFNYQRKGAVLLVESQVEKESCLLWSGGAHKRKKGDIPEPRSVLDQRSPSPPISTSTLSSSLCGGAPRYTDTAGVAAVSDNPAVKWPNSDSNISSAVAPAAGEEGGRKEEWISELHPAHSSLEMDWETMLSESATSPGQEQTFLRWIMGDRDDPSKQQQQHLMLSSQADFDAGSHGLSFGLIDPGFGFEPSAGFTGDPPVSTLASGISVVSLASSEVPAQIRSNRNQPAPQHDTSPPPSLPPAIFFQEPAEEKLQLFGPNLLLNQYQQTPAPPNPAFFIPLPSFIPSPELQRTSNLLPIPHPSTGSELLLRLKHAPTQPQPSQSINFPHLPCPPQHHPNTMKPKPLPAGDEAMAMQHQHQQAILDQLFKVAELIQASNFVGAQGILARLNHQLPSPVGKPLLRSAFYFKDALQLLVNSANPQAATSSPFPHHRTPFASPLSTPLDVVLKFSAYKAFSEVSPILQFTNFTATQALLEELGAADCIHIIDFDIGVGGQWSSFMQELAHRRPSAIPLLKLTAFVPPYAFHPLELHLTRENLSHFAADLNIPFEINIASIDSFDPAEILVLSAGTNEAIAVNLPVGSCQGPSFPALLRLVKQLLPKIIISIDQGCDRGDLLFSHYFLHALQSSIVLLDSIDAAGTDQDMANKIERFVLQPRIENCVVGCHRASEKMLPWRTLFASAGFVPVQFSNFTETQAECLLKRVQVRGFHVEKRQSSLYLYWQRGELASVAAWSKISSEKVVATSPECIHFSKFPVVTTTSGTLIGCNIFLPNCC</sequence>
<dbReference type="Pfam" id="PF03514">
    <property type="entry name" value="GRAS"/>
    <property type="match status" value="1"/>
</dbReference>
<evidence type="ECO:0000313" key="5">
    <source>
        <dbReference type="EMBL" id="KAK8965566.1"/>
    </source>
</evidence>
<evidence type="ECO:0000256" key="2">
    <source>
        <dbReference type="ARBA" id="ARBA00023163"/>
    </source>
</evidence>
<evidence type="ECO:0000256" key="4">
    <source>
        <dbReference type="SAM" id="MobiDB-lite"/>
    </source>
</evidence>
<evidence type="ECO:0000313" key="6">
    <source>
        <dbReference type="Proteomes" id="UP001412067"/>
    </source>
</evidence>
<feature type="short sequence motif" description="VHIID" evidence="3">
    <location>
        <begin position="488"/>
        <end position="492"/>
    </location>
</feature>
<keyword evidence="6" id="KW-1185">Reference proteome</keyword>
<comment type="caution">
    <text evidence="5">The sequence shown here is derived from an EMBL/GenBank/DDBJ whole genome shotgun (WGS) entry which is preliminary data.</text>
</comment>
<dbReference type="PANTHER" id="PTHR31636">
    <property type="entry name" value="OSJNBA0084A10.13 PROTEIN-RELATED"/>
    <property type="match status" value="1"/>
</dbReference>
<keyword evidence="1" id="KW-0805">Transcription regulation</keyword>